<keyword evidence="2" id="KW-1185">Reference proteome</keyword>
<name>A0ACC2X7S5_9TREE</name>
<organism evidence="1 2">
    <name type="scientific">Naganishia vaughanmartiniae</name>
    <dbReference type="NCBI Taxonomy" id="1424756"/>
    <lineage>
        <taxon>Eukaryota</taxon>
        <taxon>Fungi</taxon>
        <taxon>Dikarya</taxon>
        <taxon>Basidiomycota</taxon>
        <taxon>Agaricomycotina</taxon>
        <taxon>Tremellomycetes</taxon>
        <taxon>Filobasidiales</taxon>
        <taxon>Filobasidiaceae</taxon>
        <taxon>Naganishia</taxon>
    </lineage>
</organism>
<accession>A0ACC2X7S5</accession>
<comment type="caution">
    <text evidence="1">The sequence shown here is derived from an EMBL/GenBank/DDBJ whole genome shotgun (WGS) entry which is preliminary data.</text>
</comment>
<gene>
    <name evidence="1" type="ORF">QFC22_003401</name>
</gene>
<protein>
    <submittedName>
        <fullName evidence="1">Uncharacterized protein</fullName>
    </submittedName>
</protein>
<sequence>MAIQIPGEEYGKTVFTLAALFVAFHAPSWIRTWYLSRRERNIPVLRIPVPEAASTKYTARTLNDANITAHLEDPTLLPKNADSARKYVTCYDPATGRRRAVKVNRECTPSIPRLPGDNIYAKKEIPQDAQGMVSGEYGGYCAGRSQGYGENCKIDYLLKHGEAALAPETRSTNLLLAHKVSKIYYEPLGVVCAIVSWNYPIHNAVSPILAALFAGNTVVLKCSEQVLWSTRWIIDAVRECLRACDMDPEAVQLVCCFPEDAKTITKHPLIKHITSNGQNCIGIERFLVHRSKYQEFLSMMTPRVQALRCGPVLSPSSSSDDQIIKDVDCGAMISSRLLAQLEDMLQMAEKDGAKILVGGKRYDHPDWPEGHYFQPTLIADVTKNMDVAKHELFAPVMNVIPYDTVQEAIEIANGTRYGLGSAVFGDDRAECRMVAEKLQVGMVAINDFGVFYLNQSMPFGGVKASGHGRFGGPEGLRGLCSIKAITEDRFFKWIRTSIPGPVATPTATATSHPSIPGSPISRDYSGPWFRTQLLLSLTLGTFSLLAFIFLRRTWRTIYMPRALLHAAESEDPASADTPGLFGWVLPTWRVSDRVLLDTVGLDAVVFLDFMKTGAVFFAVCAASATVVLMPVNWTRHGSTDSDTDVPGNFSLIARHQHTHPGNVTHNPTLLDIIIDPQTTTSLHLIFTYFFSILALYLLHKNTHRFLRAKQTFSIARKSTTPARTVLVCAIPRPLRSERALKEYFEHTCGWPVESVQVVRHVGQNLRQAIKKRDEAMRQLEHAWWTYTGGSDKGRIRLEEDSSSSSPSGERSPSGHASGASSLDPFALSHNTTRAPSPAAEQNAETEIPVLIEDPEDPSPNWGEVRAEHELPETGHVFAVATETAPRTQEATTNTPQRHRPTTRIGGLSFLCGAGGKKVDAITYWQEEFDRAHRRVCEIRAEHALDAEGDVGDARSSGNVAGDAAQEAEGRNWLTGWIGTKHTGAGIPDEGDDDDEDLARVRVTEEGRAVVFDHERGHYGHQEATSGQATRNPDISRKSFPKIKRPSKARGVVELGRDPWRPSGEAFVTFQSITSAELAAQVVHFPEHSQCLTALAPDPADIVWNNMGKSARERIVRELVVWGATAVILLFWIPPVTALATLLSFKEIERLFPWLAKLIEASPTIGALVQTTLPSTAIIIFNAALPYVFEWLCYWQGFRSKSEIANSILKKWVVGLDMEW</sequence>
<evidence type="ECO:0000313" key="2">
    <source>
        <dbReference type="Proteomes" id="UP001243375"/>
    </source>
</evidence>
<reference evidence="1" key="1">
    <citation type="submission" date="2023-04" db="EMBL/GenBank/DDBJ databases">
        <title>Draft Genome sequencing of Naganishia species isolated from polar environments using Oxford Nanopore Technology.</title>
        <authorList>
            <person name="Leo P."/>
            <person name="Venkateswaran K."/>
        </authorList>
    </citation>
    <scope>NUCLEOTIDE SEQUENCE</scope>
    <source>
        <strain evidence="1">MNA-CCFEE 5425</strain>
    </source>
</reference>
<proteinExistence type="predicted"/>
<dbReference type="EMBL" id="JASBWU010000008">
    <property type="protein sequence ID" value="KAJ9119691.1"/>
    <property type="molecule type" value="Genomic_DNA"/>
</dbReference>
<evidence type="ECO:0000313" key="1">
    <source>
        <dbReference type="EMBL" id="KAJ9119691.1"/>
    </source>
</evidence>
<dbReference type="Proteomes" id="UP001243375">
    <property type="component" value="Unassembled WGS sequence"/>
</dbReference>